<evidence type="ECO:0000313" key="1">
    <source>
        <dbReference type="EMBL" id="XCG65085.1"/>
    </source>
</evidence>
<dbReference type="GO" id="GO:0008939">
    <property type="term" value="F:nicotinate-nucleotide-dimethylbenzimidazole phosphoribosyltransferase activity"/>
    <property type="evidence" value="ECO:0007669"/>
    <property type="project" value="UniProtKB-EC"/>
</dbReference>
<dbReference type="PANTHER" id="PTHR43463">
    <property type="entry name" value="NICOTINATE-NUCLEOTIDE--DIMETHYLBENZIMIDAZOLE PHOSPHORIBOSYLTRANSFERASE"/>
    <property type="match status" value="1"/>
</dbReference>
<reference evidence="1" key="1">
    <citation type="submission" date="2024-05" db="EMBL/GenBank/DDBJ databases">
        <authorList>
            <person name="Cai S.Y."/>
            <person name="Jin L.M."/>
            <person name="Li H.R."/>
        </authorList>
    </citation>
    <scope>NUCLEOTIDE SEQUENCE</scope>
    <source>
        <strain evidence="1">A5-74</strain>
    </source>
</reference>
<dbReference type="EMBL" id="CP159218">
    <property type="protein sequence ID" value="XCG65085.1"/>
    <property type="molecule type" value="Genomic_DNA"/>
</dbReference>
<accession>A0AAU8DV53</accession>
<dbReference type="RefSeq" id="WP_353650696.1">
    <property type="nucleotide sequence ID" value="NZ_CP159218.1"/>
</dbReference>
<protein>
    <submittedName>
        <fullName evidence="1">Nicotinate-nucleotide--dimethylbenzimidazole phosphoribosyltransferase</fullName>
        <ecNumber evidence="1">2.4.2.21</ecNumber>
    </submittedName>
</protein>
<gene>
    <name evidence="1" type="ORF">ABLG96_07245</name>
</gene>
<dbReference type="Pfam" id="PF02277">
    <property type="entry name" value="DBI_PRT"/>
    <property type="match status" value="1"/>
</dbReference>
<dbReference type="CDD" id="cd02439">
    <property type="entry name" value="DMB-PRT_CobT"/>
    <property type="match status" value="1"/>
</dbReference>
<organism evidence="1">
    <name type="scientific">Nakamurella sp. A5-74</name>
    <dbReference type="NCBI Taxonomy" id="3158264"/>
    <lineage>
        <taxon>Bacteria</taxon>
        <taxon>Bacillati</taxon>
        <taxon>Actinomycetota</taxon>
        <taxon>Actinomycetes</taxon>
        <taxon>Nakamurellales</taxon>
        <taxon>Nakamurellaceae</taxon>
        <taxon>Nakamurella</taxon>
    </lineage>
</organism>
<proteinExistence type="predicted"/>
<dbReference type="AlphaFoldDB" id="A0AAU8DV53"/>
<dbReference type="InterPro" id="IPR003200">
    <property type="entry name" value="Nict_dMeBzImd_PRibTrfase"/>
</dbReference>
<keyword evidence="1" id="KW-0328">Glycosyltransferase</keyword>
<dbReference type="InterPro" id="IPR036087">
    <property type="entry name" value="Nict_dMeBzImd_PRibTrfase_sf"/>
</dbReference>
<dbReference type="PANTHER" id="PTHR43463:SF1">
    <property type="entry name" value="NICOTINATE-NUCLEOTIDE--DIMETHYLBENZIMIDAZOLE PHOSPHORIBOSYLTRANSFERASE"/>
    <property type="match status" value="1"/>
</dbReference>
<keyword evidence="1" id="KW-0808">Transferase</keyword>
<name>A0AAU8DV53_9ACTN</name>
<dbReference type="Gene3D" id="3.40.50.10210">
    <property type="match status" value="1"/>
</dbReference>
<sequence>MSDSLQVPAPDLGAAAVSAQRRATLTPGSLGQTAAWVEALAALRRSPGSPVTPTAPTLVVFAADHGITLRQVTAESPAESARLAGQLAASEGTTGRLAARAGVRIDVTDVGLTADETPPDVRADRVRAGSEPIDIADALTLDEVARAIQIGRDTADRLISGGADLFLTGLCGVGVDVSAAALASHLTGMEPIEVSGRGTGVDDAGWCRRAAAVRDARYRLSTGSGDAATLLRVAGGTDLAALTGFILQAALSGVPTMVDDVPTVVAAVLAHRFAPGAERYTLVPGPRAEIVHGRLLGLLGIDTLSSLDLGTGLALPSLLLLPLLLAATTAVDTAPDEPGPNRLATAIDDWDRALF</sequence>
<dbReference type="EC" id="2.4.2.21" evidence="1"/>
<dbReference type="SUPFAM" id="SSF52733">
    <property type="entry name" value="Nicotinate mononucleotide:5,6-dimethylbenzimidazole phosphoribosyltransferase (CobT)"/>
    <property type="match status" value="1"/>
</dbReference>